<protein>
    <submittedName>
        <fullName evidence="2">Uncharacterized protein</fullName>
    </submittedName>
</protein>
<dbReference type="EMBL" id="KB744204">
    <property type="protein sequence ID" value="EOA95707.1"/>
    <property type="molecule type" value="Genomic_DNA"/>
</dbReference>
<keyword evidence="3" id="KW-1185">Reference proteome</keyword>
<dbReference type="AlphaFoldDB" id="R0L602"/>
<sequence length="213" mass="23547">MKCPEYSRSENADDCKCRDLFGLQKIYRYCFHCWLKHSAPIKVRSEDDFLELKKKLLPVSAEHRPVPSGKDTHNKSPEHYQQSHTGTEGSVLQCAELPGPKPPTHASGINYRIPVGVCSHDSASSLLPSAQLADEAEGLDPACQIPLTTGTCPDLSSQSRSTVEEHRATQNAAADARLSLQLWPCCCTALTRCWPTHEQTTRDTRSQVSSDSQ</sequence>
<accession>R0L602</accession>
<name>R0L602_ANAPL</name>
<feature type="region of interest" description="Disordered" evidence="1">
    <location>
        <begin position="61"/>
        <end position="87"/>
    </location>
</feature>
<dbReference type="Proteomes" id="UP000296049">
    <property type="component" value="Unassembled WGS sequence"/>
</dbReference>
<gene>
    <name evidence="2" type="ORF">Anapl_04232</name>
</gene>
<proteinExistence type="predicted"/>
<evidence type="ECO:0000313" key="2">
    <source>
        <dbReference type="EMBL" id="EOA95707.1"/>
    </source>
</evidence>
<evidence type="ECO:0000313" key="3">
    <source>
        <dbReference type="Proteomes" id="UP000296049"/>
    </source>
</evidence>
<feature type="compositionally biased region" description="Basic and acidic residues" evidence="1">
    <location>
        <begin position="61"/>
        <end position="78"/>
    </location>
</feature>
<reference evidence="3" key="1">
    <citation type="journal article" date="2013" name="Nat. Genet.">
        <title>The duck genome and transcriptome provide insight into an avian influenza virus reservoir species.</title>
        <authorList>
            <person name="Huang Y."/>
            <person name="Li Y."/>
            <person name="Burt D.W."/>
            <person name="Chen H."/>
            <person name="Zhang Y."/>
            <person name="Qian W."/>
            <person name="Kim H."/>
            <person name="Gan S."/>
            <person name="Zhao Y."/>
            <person name="Li J."/>
            <person name="Yi K."/>
            <person name="Feng H."/>
            <person name="Zhu P."/>
            <person name="Li B."/>
            <person name="Liu Q."/>
            <person name="Fairley S."/>
            <person name="Magor K.E."/>
            <person name="Du Z."/>
            <person name="Hu X."/>
            <person name="Goodman L."/>
            <person name="Tafer H."/>
            <person name="Vignal A."/>
            <person name="Lee T."/>
            <person name="Kim K.W."/>
            <person name="Sheng Z."/>
            <person name="An Y."/>
            <person name="Searle S."/>
            <person name="Herrero J."/>
            <person name="Groenen M.A."/>
            <person name="Crooijmans R.P."/>
            <person name="Faraut T."/>
            <person name="Cai Q."/>
            <person name="Webster R.G."/>
            <person name="Aldridge J.R."/>
            <person name="Warren W.C."/>
            <person name="Bartschat S."/>
            <person name="Kehr S."/>
            <person name="Marz M."/>
            <person name="Stadler P.F."/>
            <person name="Smith J."/>
            <person name="Kraus R.H."/>
            <person name="Zhao Y."/>
            <person name="Ren L."/>
            <person name="Fei J."/>
            <person name="Morisson M."/>
            <person name="Kaiser P."/>
            <person name="Griffin D.K."/>
            <person name="Rao M."/>
            <person name="Pitel F."/>
            <person name="Wang J."/>
            <person name="Li N."/>
        </authorList>
    </citation>
    <scope>NUCLEOTIDE SEQUENCE [LARGE SCALE GENOMIC DNA]</scope>
</reference>
<organism evidence="2 3">
    <name type="scientific">Anas platyrhynchos</name>
    <name type="common">Mallard</name>
    <name type="synonym">Anas boschas</name>
    <dbReference type="NCBI Taxonomy" id="8839"/>
    <lineage>
        <taxon>Eukaryota</taxon>
        <taxon>Metazoa</taxon>
        <taxon>Chordata</taxon>
        <taxon>Craniata</taxon>
        <taxon>Vertebrata</taxon>
        <taxon>Euteleostomi</taxon>
        <taxon>Archelosauria</taxon>
        <taxon>Archosauria</taxon>
        <taxon>Dinosauria</taxon>
        <taxon>Saurischia</taxon>
        <taxon>Theropoda</taxon>
        <taxon>Coelurosauria</taxon>
        <taxon>Aves</taxon>
        <taxon>Neognathae</taxon>
        <taxon>Galloanserae</taxon>
        <taxon>Anseriformes</taxon>
        <taxon>Anatidae</taxon>
        <taxon>Anatinae</taxon>
        <taxon>Anas</taxon>
    </lineage>
</organism>
<evidence type="ECO:0000256" key="1">
    <source>
        <dbReference type="SAM" id="MobiDB-lite"/>
    </source>
</evidence>